<dbReference type="OrthoDB" id="3245961at2759"/>
<reference evidence="1 2" key="1">
    <citation type="journal article" date="2016" name="Mol. Biol. Evol.">
        <title>Comparative Genomics of Early-Diverging Mushroom-Forming Fungi Provides Insights into the Origins of Lignocellulose Decay Capabilities.</title>
        <authorList>
            <person name="Nagy L.G."/>
            <person name="Riley R."/>
            <person name="Tritt A."/>
            <person name="Adam C."/>
            <person name="Daum C."/>
            <person name="Floudas D."/>
            <person name="Sun H."/>
            <person name="Yadav J.S."/>
            <person name="Pangilinan J."/>
            <person name="Larsson K.H."/>
            <person name="Matsuura K."/>
            <person name="Barry K."/>
            <person name="Labutti K."/>
            <person name="Kuo R."/>
            <person name="Ohm R.A."/>
            <person name="Bhattacharya S.S."/>
            <person name="Shirouzu T."/>
            <person name="Yoshinaga Y."/>
            <person name="Martin F.M."/>
            <person name="Grigoriev I.V."/>
            <person name="Hibbett D.S."/>
        </authorList>
    </citation>
    <scope>NUCLEOTIDE SEQUENCE [LARGE SCALE GENOMIC DNA]</scope>
    <source>
        <strain evidence="1 2">HHB10207 ss-3</strain>
    </source>
</reference>
<name>A0A165X4G1_9AGAM</name>
<dbReference type="STRING" id="1314776.A0A165X4G1"/>
<evidence type="ECO:0000313" key="1">
    <source>
        <dbReference type="EMBL" id="KZT31816.1"/>
    </source>
</evidence>
<dbReference type="Proteomes" id="UP000076798">
    <property type="component" value="Unassembled WGS sequence"/>
</dbReference>
<accession>A0A165X4G1</accession>
<feature type="non-terminal residue" evidence="1">
    <location>
        <position position="1"/>
    </location>
</feature>
<sequence length="90" mass="10178">PGTFLISATPDTLEAYVRGYQADPSFSGKWTDPKGDPLSWYAGRRYYKDHSGLLYFRDADFLPRLCVPRSLRPALLRQYHESPMTGAHAG</sequence>
<proteinExistence type="predicted"/>
<organism evidence="1 2">
    <name type="scientific">Sistotremastrum suecicum HHB10207 ss-3</name>
    <dbReference type="NCBI Taxonomy" id="1314776"/>
    <lineage>
        <taxon>Eukaryota</taxon>
        <taxon>Fungi</taxon>
        <taxon>Dikarya</taxon>
        <taxon>Basidiomycota</taxon>
        <taxon>Agaricomycotina</taxon>
        <taxon>Agaricomycetes</taxon>
        <taxon>Sistotremastrales</taxon>
        <taxon>Sistotremastraceae</taxon>
        <taxon>Sistotremastrum</taxon>
    </lineage>
</organism>
<protein>
    <submittedName>
        <fullName evidence="1">Uncharacterized protein</fullName>
    </submittedName>
</protein>
<dbReference type="AlphaFoldDB" id="A0A165X4G1"/>
<evidence type="ECO:0000313" key="2">
    <source>
        <dbReference type="Proteomes" id="UP000076798"/>
    </source>
</evidence>
<feature type="non-terminal residue" evidence="1">
    <location>
        <position position="90"/>
    </location>
</feature>
<dbReference type="EMBL" id="KV428453">
    <property type="protein sequence ID" value="KZT31816.1"/>
    <property type="molecule type" value="Genomic_DNA"/>
</dbReference>
<gene>
    <name evidence="1" type="ORF">SISSUDRAFT_969269</name>
</gene>
<keyword evidence="2" id="KW-1185">Reference proteome</keyword>